<dbReference type="Gene3D" id="4.10.60.10">
    <property type="entry name" value="Zinc finger, CCHC-type"/>
    <property type="match status" value="1"/>
</dbReference>
<sequence>MSEEKAQSKVPKFDGHYDHWSELMENFLRAKGLWGIVERGIGEPLDGALLNDNQRTLLEEARTQDYQVKHYLFQAIDRSVFEQILDRSNSKSVWDSLKKKFGGNEKVKKATRNVLRREFELLEMNRGETINDYFGRVTSIANKLRSNGAEVEDTMIVEKILRTLTDQFTYIVVSVEESHDVAEMSVDELQSTLSLHEKKLKRGQREESDQVLQVESRFGGKNIRGRGNYRGRGSSSARGRGNFNKATIECYKCHNLGHFQYECPKWKKEVNYTVAEEEEEDDLLLMAEINDDKMNEHIWYVDSGCSNHMCKDMELFTTLDRSFTHAVKLGNNDKLQVLGKGNVKFVIDGTSYTISEVYFVPKLKSNLLSVGQFQEKGLTVLFKHESCSIYHPSRGEIIKIVMSKNRMFAVSTDNIKNQEGECLQVTIDDQAILWHQRYGHLHFKGLKTLRDKEMVTGLPSFKTHEIICADCLNGKQTRQAIPKKSNWRASKILELIHSDICGPINPTSNSGKRYFLTFIDDFSRKGWVYLLINKSEALSCFKEFKSMVEKDSGHVIKGLRTDRGGEYLSEAFKEYCKEHGIKRQLTTAYTPQQNGVAERRNRTIMNMVRSLLSAKKMPNSCG</sequence>
<keyword evidence="10" id="KW-0460">Magnesium</keyword>
<evidence type="ECO:0000256" key="11">
    <source>
        <dbReference type="ARBA" id="ARBA00022908"/>
    </source>
</evidence>
<dbReference type="InterPro" id="IPR012337">
    <property type="entry name" value="RNaseH-like_sf"/>
</dbReference>
<dbReference type="PROSITE" id="PS50994">
    <property type="entry name" value="INTEGRASE"/>
    <property type="match status" value="1"/>
</dbReference>
<dbReference type="GO" id="GO:0015074">
    <property type="term" value="P:DNA integration"/>
    <property type="evidence" value="ECO:0007669"/>
    <property type="project" value="UniProtKB-KW"/>
</dbReference>
<dbReference type="GO" id="GO:0008233">
    <property type="term" value="F:peptidase activity"/>
    <property type="evidence" value="ECO:0007669"/>
    <property type="project" value="UniProtKB-KW"/>
</dbReference>
<dbReference type="GO" id="GO:0005524">
    <property type="term" value="F:ATP binding"/>
    <property type="evidence" value="ECO:0007669"/>
    <property type="project" value="UniProtKB-KW"/>
</dbReference>
<evidence type="ECO:0000256" key="15">
    <source>
        <dbReference type="ARBA" id="ARBA00023172"/>
    </source>
</evidence>
<dbReference type="EMBL" id="BAABME010000245">
    <property type="protein sequence ID" value="GAA0141050.1"/>
    <property type="molecule type" value="Genomic_DNA"/>
</dbReference>
<organism evidence="19 20">
    <name type="scientific">Lithospermum erythrorhizon</name>
    <name type="common">Purple gromwell</name>
    <name type="synonym">Lithospermum officinale var. erythrorhizon</name>
    <dbReference type="NCBI Taxonomy" id="34254"/>
    <lineage>
        <taxon>Eukaryota</taxon>
        <taxon>Viridiplantae</taxon>
        <taxon>Streptophyta</taxon>
        <taxon>Embryophyta</taxon>
        <taxon>Tracheophyta</taxon>
        <taxon>Spermatophyta</taxon>
        <taxon>Magnoliopsida</taxon>
        <taxon>eudicotyledons</taxon>
        <taxon>Gunneridae</taxon>
        <taxon>Pentapetalae</taxon>
        <taxon>asterids</taxon>
        <taxon>lamiids</taxon>
        <taxon>Boraginales</taxon>
        <taxon>Boraginaceae</taxon>
        <taxon>Boraginoideae</taxon>
        <taxon>Lithospermeae</taxon>
        <taxon>Lithospermum</taxon>
    </lineage>
</organism>
<dbReference type="GO" id="GO:0006310">
    <property type="term" value="P:DNA recombination"/>
    <property type="evidence" value="ECO:0007669"/>
    <property type="project" value="UniProtKB-KW"/>
</dbReference>
<keyword evidence="16" id="KW-0863">Zinc-finger</keyword>
<evidence type="ECO:0000256" key="13">
    <source>
        <dbReference type="ARBA" id="ARBA00022932"/>
    </source>
</evidence>
<dbReference type="InterPro" id="IPR054722">
    <property type="entry name" value="PolX-like_BBD"/>
</dbReference>
<dbReference type="InterPro" id="IPR036875">
    <property type="entry name" value="Znf_CCHC_sf"/>
</dbReference>
<keyword evidence="15" id="KW-0233">DNA recombination</keyword>
<evidence type="ECO:0000259" key="17">
    <source>
        <dbReference type="PROSITE" id="PS50158"/>
    </source>
</evidence>
<keyword evidence="13" id="KW-0548">Nucleotidyltransferase</keyword>
<evidence type="ECO:0000256" key="5">
    <source>
        <dbReference type="ARBA" id="ARBA00022723"/>
    </source>
</evidence>
<keyword evidence="14" id="KW-0917">Virion maturation</keyword>
<keyword evidence="20" id="KW-1185">Reference proteome</keyword>
<evidence type="ECO:0000256" key="8">
    <source>
        <dbReference type="ARBA" id="ARBA00022801"/>
    </source>
</evidence>
<keyword evidence="3" id="KW-0645">Protease</keyword>
<dbReference type="Proteomes" id="UP001454036">
    <property type="component" value="Unassembled WGS sequence"/>
</dbReference>
<keyword evidence="13" id="KW-0808">Transferase</keyword>
<keyword evidence="2" id="KW-1188">Viral release from host cell</keyword>
<dbReference type="InterPro" id="IPR001584">
    <property type="entry name" value="Integrase_cat-core"/>
</dbReference>
<dbReference type="Pfam" id="PF22936">
    <property type="entry name" value="Pol_BBD"/>
    <property type="match status" value="1"/>
</dbReference>
<evidence type="ECO:0000256" key="7">
    <source>
        <dbReference type="ARBA" id="ARBA00022759"/>
    </source>
</evidence>
<dbReference type="InterPro" id="IPR025724">
    <property type="entry name" value="GAG-pre-integrase_dom"/>
</dbReference>
<keyword evidence="12" id="KW-0695">RNA-directed DNA polymerase</keyword>
<comment type="function">
    <text evidence="1">The aspartyl protease (PR) mediates the proteolytic cleavages of the Gag and Gag-Pol polyproteins after assembly of the VLP.</text>
</comment>
<keyword evidence="16" id="KW-0862">Zinc</keyword>
<keyword evidence="9" id="KW-0067">ATP-binding</keyword>
<dbReference type="SUPFAM" id="SSF53098">
    <property type="entry name" value="Ribonuclease H-like"/>
    <property type="match status" value="1"/>
</dbReference>
<dbReference type="GO" id="GO:0003887">
    <property type="term" value="F:DNA-directed DNA polymerase activity"/>
    <property type="evidence" value="ECO:0007669"/>
    <property type="project" value="UniProtKB-KW"/>
</dbReference>
<dbReference type="InterPro" id="IPR036397">
    <property type="entry name" value="RNaseH_sf"/>
</dbReference>
<keyword evidence="13" id="KW-0239">DNA-directed DNA polymerase</keyword>
<dbReference type="PROSITE" id="PS50158">
    <property type="entry name" value="ZF_CCHC"/>
    <property type="match status" value="1"/>
</dbReference>
<dbReference type="GO" id="GO:0003964">
    <property type="term" value="F:RNA-directed DNA polymerase activity"/>
    <property type="evidence" value="ECO:0007669"/>
    <property type="project" value="UniProtKB-KW"/>
</dbReference>
<dbReference type="Pfam" id="PF13976">
    <property type="entry name" value="gag_pre-integrs"/>
    <property type="match status" value="1"/>
</dbReference>
<dbReference type="Gene3D" id="3.30.420.10">
    <property type="entry name" value="Ribonuclease H-like superfamily/Ribonuclease H"/>
    <property type="match status" value="1"/>
</dbReference>
<dbReference type="InterPro" id="IPR001878">
    <property type="entry name" value="Znf_CCHC"/>
</dbReference>
<feature type="domain" description="CCHC-type" evidence="17">
    <location>
        <begin position="250"/>
        <end position="265"/>
    </location>
</feature>
<keyword evidence="5" id="KW-0479">Metal-binding</keyword>
<evidence type="ECO:0000256" key="3">
    <source>
        <dbReference type="ARBA" id="ARBA00022670"/>
    </source>
</evidence>
<keyword evidence="7" id="KW-0255">Endonuclease</keyword>
<accession>A0AAV3NSM0</accession>
<keyword evidence="6" id="KW-0547">Nucleotide-binding</keyword>
<name>A0AAV3NSM0_LITER</name>
<dbReference type="GO" id="GO:0008270">
    <property type="term" value="F:zinc ion binding"/>
    <property type="evidence" value="ECO:0007669"/>
    <property type="project" value="UniProtKB-KW"/>
</dbReference>
<dbReference type="PANTHER" id="PTHR42648">
    <property type="entry name" value="TRANSPOSASE, PUTATIVE-RELATED"/>
    <property type="match status" value="1"/>
</dbReference>
<evidence type="ECO:0000256" key="1">
    <source>
        <dbReference type="ARBA" id="ARBA00002180"/>
    </source>
</evidence>
<dbReference type="SUPFAM" id="SSF57756">
    <property type="entry name" value="Retrovirus zinc finger-like domains"/>
    <property type="match status" value="1"/>
</dbReference>
<dbReference type="PANTHER" id="PTHR42648:SF11">
    <property type="entry name" value="TRANSPOSON TY4-P GAG-POL POLYPROTEIN"/>
    <property type="match status" value="1"/>
</dbReference>
<evidence type="ECO:0000256" key="6">
    <source>
        <dbReference type="ARBA" id="ARBA00022741"/>
    </source>
</evidence>
<evidence type="ECO:0000259" key="18">
    <source>
        <dbReference type="PROSITE" id="PS50994"/>
    </source>
</evidence>
<dbReference type="GO" id="GO:0003676">
    <property type="term" value="F:nucleic acid binding"/>
    <property type="evidence" value="ECO:0007669"/>
    <property type="project" value="InterPro"/>
</dbReference>
<comment type="caution">
    <text evidence="19">The sequence shown here is derived from an EMBL/GenBank/DDBJ whole genome shotgun (WGS) entry which is preliminary data.</text>
</comment>
<evidence type="ECO:0000256" key="4">
    <source>
        <dbReference type="ARBA" id="ARBA00022722"/>
    </source>
</evidence>
<dbReference type="GO" id="GO:0006508">
    <property type="term" value="P:proteolysis"/>
    <property type="evidence" value="ECO:0007669"/>
    <property type="project" value="UniProtKB-KW"/>
</dbReference>
<dbReference type="GO" id="GO:0004519">
    <property type="term" value="F:endonuclease activity"/>
    <property type="evidence" value="ECO:0007669"/>
    <property type="project" value="UniProtKB-KW"/>
</dbReference>
<feature type="domain" description="Integrase catalytic" evidence="18">
    <location>
        <begin position="478"/>
        <end position="622"/>
    </location>
</feature>
<keyword evidence="11" id="KW-0229">DNA integration</keyword>
<keyword evidence="4" id="KW-0540">Nuclease</keyword>
<evidence type="ECO:0008006" key="21">
    <source>
        <dbReference type="Google" id="ProtNLM"/>
    </source>
</evidence>
<evidence type="ECO:0000313" key="20">
    <source>
        <dbReference type="Proteomes" id="UP001454036"/>
    </source>
</evidence>
<protein>
    <recommendedName>
        <fullName evidence="21">Retrovirus-related Pol polyprotein from transposon TNT 1-94</fullName>
    </recommendedName>
</protein>
<evidence type="ECO:0000256" key="16">
    <source>
        <dbReference type="PROSITE-ProRule" id="PRU00047"/>
    </source>
</evidence>
<dbReference type="Pfam" id="PF00665">
    <property type="entry name" value="rve"/>
    <property type="match status" value="1"/>
</dbReference>
<evidence type="ECO:0000256" key="9">
    <source>
        <dbReference type="ARBA" id="ARBA00022840"/>
    </source>
</evidence>
<dbReference type="InterPro" id="IPR039537">
    <property type="entry name" value="Retrotran_Ty1/copia-like"/>
</dbReference>
<evidence type="ECO:0000313" key="19">
    <source>
        <dbReference type="EMBL" id="GAA0141050.1"/>
    </source>
</evidence>
<reference evidence="19 20" key="1">
    <citation type="submission" date="2024-01" db="EMBL/GenBank/DDBJ databases">
        <title>The complete chloroplast genome sequence of Lithospermum erythrorhizon: insights into the phylogenetic relationship among Boraginaceae species and the maternal lineages of purple gromwells.</title>
        <authorList>
            <person name="Okada T."/>
            <person name="Watanabe K."/>
        </authorList>
    </citation>
    <scope>NUCLEOTIDE SEQUENCE [LARGE SCALE GENOMIC DNA]</scope>
</reference>
<gene>
    <name evidence="19" type="ORF">LIER_02285</name>
</gene>
<evidence type="ECO:0000256" key="2">
    <source>
        <dbReference type="ARBA" id="ARBA00022612"/>
    </source>
</evidence>
<dbReference type="AlphaFoldDB" id="A0AAV3NSM0"/>
<dbReference type="Pfam" id="PF14223">
    <property type="entry name" value="Retrotran_gag_2"/>
    <property type="match status" value="1"/>
</dbReference>
<evidence type="ECO:0000256" key="10">
    <source>
        <dbReference type="ARBA" id="ARBA00022842"/>
    </source>
</evidence>
<evidence type="ECO:0000256" key="12">
    <source>
        <dbReference type="ARBA" id="ARBA00022918"/>
    </source>
</evidence>
<proteinExistence type="predicted"/>
<keyword evidence="8" id="KW-0378">Hydrolase</keyword>
<evidence type="ECO:0000256" key="14">
    <source>
        <dbReference type="ARBA" id="ARBA00023113"/>
    </source>
</evidence>